<keyword evidence="1" id="KW-0812">Transmembrane</keyword>
<keyword evidence="1" id="KW-1133">Transmembrane helix</keyword>
<accession>A0A327QUN2</accession>
<dbReference type="PROSITE" id="PS51257">
    <property type="entry name" value="PROKAR_LIPOPROTEIN"/>
    <property type="match status" value="1"/>
</dbReference>
<keyword evidence="3" id="KW-1185">Reference proteome</keyword>
<dbReference type="OrthoDB" id="654744at2"/>
<feature type="transmembrane region" description="Helical" evidence="1">
    <location>
        <begin position="167"/>
        <end position="186"/>
    </location>
</feature>
<keyword evidence="1" id="KW-0472">Membrane</keyword>
<dbReference type="AlphaFoldDB" id="A0A327QUN2"/>
<feature type="transmembrane region" description="Helical" evidence="1">
    <location>
        <begin position="39"/>
        <end position="59"/>
    </location>
</feature>
<feature type="transmembrane region" description="Helical" evidence="1">
    <location>
        <begin position="71"/>
        <end position="100"/>
    </location>
</feature>
<dbReference type="RefSeq" id="WP_148707303.1">
    <property type="nucleotide sequence ID" value="NZ_QLLL01000004.1"/>
</dbReference>
<proteinExistence type="predicted"/>
<dbReference type="EMBL" id="QLLL01000004">
    <property type="protein sequence ID" value="RAJ05437.1"/>
    <property type="molecule type" value="Genomic_DNA"/>
</dbReference>
<comment type="caution">
    <text evidence="2">The sequence shown here is derived from an EMBL/GenBank/DDBJ whole genome shotgun (WGS) entry which is preliminary data.</text>
</comment>
<dbReference type="Proteomes" id="UP000249547">
    <property type="component" value="Unassembled WGS sequence"/>
</dbReference>
<name>A0A327QUN2_9BACT</name>
<evidence type="ECO:0000313" key="3">
    <source>
        <dbReference type="Proteomes" id="UP000249547"/>
    </source>
</evidence>
<feature type="transmembrane region" description="Helical" evidence="1">
    <location>
        <begin position="120"/>
        <end position="140"/>
    </location>
</feature>
<reference evidence="2 3" key="1">
    <citation type="submission" date="2018-06" db="EMBL/GenBank/DDBJ databases">
        <title>Genomic Encyclopedia of Archaeal and Bacterial Type Strains, Phase II (KMG-II): from individual species to whole genera.</title>
        <authorList>
            <person name="Goeker M."/>
        </authorList>
    </citation>
    <scope>NUCLEOTIDE SEQUENCE [LARGE SCALE GENOMIC DNA]</scope>
    <source>
        <strain evidence="2 3">DSM 23857</strain>
    </source>
</reference>
<evidence type="ECO:0000256" key="1">
    <source>
        <dbReference type="SAM" id="Phobius"/>
    </source>
</evidence>
<evidence type="ECO:0000313" key="2">
    <source>
        <dbReference type="EMBL" id="RAJ05437.1"/>
    </source>
</evidence>
<gene>
    <name evidence="2" type="ORF">LX64_02595</name>
</gene>
<sequence>MTSLMKGKILLAATLTGVMGAFACYRVLARYITISPAPVNWGICLVFMFVPLVYTLINIRKASTLSLLQTLLVFIVAYDIYSFGCQKIAGLQMVVPLGFLDHPFNKLDGETLTWAYFRRSYPFTVTIGIAQITCALMLLLKRTRLLGLIMLIPILLNIIFIDYFYHLHIWVLLQAALLMTCVIYLLSQYFPQLRTFFFVTAPTLFTLPIGKPVHWVASSIVVVIPLFLLMNYQFPGKHPNMWSKYQVTALRVNGIPQQANSPYDSVLTTIYMDMGDDFVMEFNHYDRRFIGNFQFNPKSHDIKTKWRYPSPLPAPLQGSLIPIESSRNFTFSGTLGVDSIQMLLIYTPEPK</sequence>
<organism evidence="2 3">
    <name type="scientific">Chitinophaga skermanii</name>
    <dbReference type="NCBI Taxonomy" id="331697"/>
    <lineage>
        <taxon>Bacteria</taxon>
        <taxon>Pseudomonadati</taxon>
        <taxon>Bacteroidota</taxon>
        <taxon>Chitinophagia</taxon>
        <taxon>Chitinophagales</taxon>
        <taxon>Chitinophagaceae</taxon>
        <taxon>Chitinophaga</taxon>
    </lineage>
</organism>
<protein>
    <submittedName>
        <fullName evidence="2">Uncharacterized protein</fullName>
    </submittedName>
</protein>
<feature type="transmembrane region" description="Helical" evidence="1">
    <location>
        <begin position="215"/>
        <end position="234"/>
    </location>
</feature>
<feature type="transmembrane region" description="Helical" evidence="1">
    <location>
        <begin position="145"/>
        <end position="161"/>
    </location>
</feature>